<dbReference type="GO" id="GO:0008745">
    <property type="term" value="F:N-acetylmuramoyl-L-alanine amidase activity"/>
    <property type="evidence" value="ECO:0007669"/>
    <property type="project" value="UniProtKB-EC"/>
</dbReference>
<dbReference type="GO" id="GO:0009253">
    <property type="term" value="P:peptidoglycan catabolic process"/>
    <property type="evidence" value="ECO:0007669"/>
    <property type="project" value="InterPro"/>
</dbReference>
<keyword evidence="3" id="KW-0378">Hydrolase</keyword>
<feature type="chain" id="PRO_5020371955" description="N-acetylmuramoyl-L-alanine amidase" evidence="4">
    <location>
        <begin position="27"/>
        <end position="417"/>
    </location>
</feature>
<evidence type="ECO:0000256" key="3">
    <source>
        <dbReference type="ARBA" id="ARBA00022801"/>
    </source>
</evidence>
<dbReference type="Pfam" id="PF01520">
    <property type="entry name" value="Amidase_3"/>
    <property type="match status" value="1"/>
</dbReference>
<dbReference type="InterPro" id="IPR050695">
    <property type="entry name" value="N-acetylmuramoyl_amidase_3"/>
</dbReference>
<dbReference type="PANTHER" id="PTHR30404:SF0">
    <property type="entry name" value="N-ACETYLMURAMOYL-L-ALANINE AMIDASE AMIC"/>
    <property type="match status" value="1"/>
</dbReference>
<name>A0A4R3MCL8_9HYPH</name>
<evidence type="ECO:0000259" key="5">
    <source>
        <dbReference type="SMART" id="SM00646"/>
    </source>
</evidence>
<dbReference type="Gene3D" id="2.60.40.3500">
    <property type="match status" value="1"/>
</dbReference>
<evidence type="ECO:0000313" key="6">
    <source>
        <dbReference type="EMBL" id="TCT11320.1"/>
    </source>
</evidence>
<organism evidence="6 7">
    <name type="scientific">Tepidamorphus gemmatus</name>
    <dbReference type="NCBI Taxonomy" id="747076"/>
    <lineage>
        <taxon>Bacteria</taxon>
        <taxon>Pseudomonadati</taxon>
        <taxon>Pseudomonadota</taxon>
        <taxon>Alphaproteobacteria</taxon>
        <taxon>Hyphomicrobiales</taxon>
        <taxon>Tepidamorphaceae</taxon>
        <taxon>Tepidamorphus</taxon>
    </lineage>
</organism>
<dbReference type="InterPro" id="IPR021731">
    <property type="entry name" value="AMIN_dom"/>
</dbReference>
<dbReference type="AlphaFoldDB" id="A0A4R3MCL8"/>
<protein>
    <recommendedName>
        <fullName evidence="2">N-acetylmuramoyl-L-alanine amidase</fullName>
        <ecNumber evidence="2">3.5.1.28</ecNumber>
    </recommendedName>
</protein>
<dbReference type="EMBL" id="SMAK01000004">
    <property type="protein sequence ID" value="TCT11320.1"/>
    <property type="molecule type" value="Genomic_DNA"/>
</dbReference>
<dbReference type="Gene3D" id="3.40.630.40">
    <property type="entry name" value="Zn-dependent exopeptidases"/>
    <property type="match status" value="1"/>
</dbReference>
<keyword evidence="4" id="KW-0732">Signal</keyword>
<dbReference type="EC" id="3.5.1.28" evidence="2"/>
<gene>
    <name evidence="6" type="ORF">EDC22_10477</name>
</gene>
<dbReference type="SUPFAM" id="SSF53187">
    <property type="entry name" value="Zn-dependent exopeptidases"/>
    <property type="match status" value="1"/>
</dbReference>
<evidence type="ECO:0000256" key="4">
    <source>
        <dbReference type="SAM" id="SignalP"/>
    </source>
</evidence>
<dbReference type="PANTHER" id="PTHR30404">
    <property type="entry name" value="N-ACETYLMURAMOYL-L-ALANINE AMIDASE"/>
    <property type="match status" value="1"/>
</dbReference>
<accession>A0A4R3MCL8</accession>
<keyword evidence="7" id="KW-1185">Reference proteome</keyword>
<dbReference type="Pfam" id="PF11741">
    <property type="entry name" value="AMIN"/>
    <property type="match status" value="1"/>
</dbReference>
<evidence type="ECO:0000313" key="7">
    <source>
        <dbReference type="Proteomes" id="UP000295678"/>
    </source>
</evidence>
<dbReference type="SMART" id="SM00646">
    <property type="entry name" value="Ami_3"/>
    <property type="match status" value="1"/>
</dbReference>
<dbReference type="InterPro" id="IPR002508">
    <property type="entry name" value="MurNAc-LAA_cat"/>
</dbReference>
<proteinExistence type="predicted"/>
<feature type="signal peptide" evidence="4">
    <location>
        <begin position="1"/>
        <end position="26"/>
    </location>
</feature>
<dbReference type="Proteomes" id="UP000295678">
    <property type="component" value="Unassembled WGS sequence"/>
</dbReference>
<comment type="caution">
    <text evidence="6">The sequence shown here is derived from an EMBL/GenBank/DDBJ whole genome shotgun (WGS) entry which is preliminary data.</text>
</comment>
<dbReference type="GO" id="GO:0030288">
    <property type="term" value="C:outer membrane-bounded periplasmic space"/>
    <property type="evidence" value="ECO:0007669"/>
    <property type="project" value="TreeGrafter"/>
</dbReference>
<evidence type="ECO:0000256" key="1">
    <source>
        <dbReference type="ARBA" id="ARBA00001561"/>
    </source>
</evidence>
<sequence>MNLPVRNLVVVLVAALLVAVSPGAVSASGDGASARSAPVTALQSRIAGDDKRTRFVVDVDSEVVFGVFTLADPYRVILDLPETVFRLAPEEGREGRGLVAAYRFGLIGPGKSRIVLDTNGPVKVDKAFVVAAVDDQPARIVVDLVATSREEFLAALALEPARPRVGRTAPSNGILEAVRPGAGPQAREIVVVIDPGHGGIDSGARSKNGTLEKDVVLAFSKQLRSALSAGGRFRVEMTRTDDVFVPLAERVAFARSREASLFISVHADSVAAGGVSGATVYTLSERASDAVAAALAEQENRSDVIAGVDLSGETDDVADILIDLVQRETKNYAVFFARTLVDKLKAHTGVVKNPHRSAGFKVLRAHDVPSVLLELGYLTNSDDEKHLTDSEWQQRIARSVAEAVSSYFGENHARAPF</sequence>
<reference evidence="6 7" key="1">
    <citation type="submission" date="2019-03" db="EMBL/GenBank/DDBJ databases">
        <title>Genomic Encyclopedia of Type Strains, Phase IV (KMG-IV): sequencing the most valuable type-strain genomes for metagenomic binning, comparative biology and taxonomic classification.</title>
        <authorList>
            <person name="Goeker M."/>
        </authorList>
    </citation>
    <scope>NUCLEOTIDE SEQUENCE [LARGE SCALE GENOMIC DNA]</scope>
    <source>
        <strain evidence="6 7">DSM 19345</strain>
    </source>
</reference>
<dbReference type="CDD" id="cd02696">
    <property type="entry name" value="MurNAc-LAA"/>
    <property type="match status" value="1"/>
</dbReference>
<dbReference type="RefSeq" id="WP_132806088.1">
    <property type="nucleotide sequence ID" value="NZ_SMAK01000004.1"/>
</dbReference>
<dbReference type="OrthoDB" id="9806267at2"/>
<comment type="catalytic activity">
    <reaction evidence="1">
        <text>Hydrolyzes the link between N-acetylmuramoyl residues and L-amino acid residues in certain cell-wall glycopeptides.</text>
        <dbReference type="EC" id="3.5.1.28"/>
    </reaction>
</comment>
<evidence type="ECO:0000256" key="2">
    <source>
        <dbReference type="ARBA" id="ARBA00011901"/>
    </source>
</evidence>
<feature type="domain" description="MurNAc-LAA" evidence="5">
    <location>
        <begin position="251"/>
        <end position="405"/>
    </location>
</feature>